<organism evidence="1 2">
    <name type="scientific">Xiphophorus maculatus</name>
    <name type="common">Southern platyfish</name>
    <name type="synonym">Platypoecilus maculatus</name>
    <dbReference type="NCBI Taxonomy" id="8083"/>
    <lineage>
        <taxon>Eukaryota</taxon>
        <taxon>Metazoa</taxon>
        <taxon>Chordata</taxon>
        <taxon>Craniata</taxon>
        <taxon>Vertebrata</taxon>
        <taxon>Euteleostomi</taxon>
        <taxon>Actinopterygii</taxon>
        <taxon>Neopterygii</taxon>
        <taxon>Teleostei</taxon>
        <taxon>Neoteleostei</taxon>
        <taxon>Acanthomorphata</taxon>
        <taxon>Ovalentaria</taxon>
        <taxon>Atherinomorphae</taxon>
        <taxon>Cyprinodontiformes</taxon>
        <taxon>Poeciliidae</taxon>
        <taxon>Poeciliinae</taxon>
        <taxon>Xiphophorus</taxon>
    </lineage>
</organism>
<dbReference type="AlphaFoldDB" id="A0A3B5PT50"/>
<sequence length="111" mass="12819">MEGLFFAFPKSCDQQLNVTFSRINEKDRNTNGEREREKKESTIGHKIITETQFERMTEQLDENHDRGKTYSLYGMFAGSFDDICSVAAVSEDFLMQVTARKAKVLKREAKV</sequence>
<dbReference type="Ensembl" id="ENSXMAT00000035151.1">
    <property type="protein sequence ID" value="ENSXMAP00000021194.1"/>
    <property type="gene ID" value="ENSXMAG00000027175.1"/>
</dbReference>
<protein>
    <submittedName>
        <fullName evidence="1">Uncharacterized protein</fullName>
    </submittedName>
</protein>
<reference evidence="1" key="4">
    <citation type="submission" date="2025-09" db="UniProtKB">
        <authorList>
            <consortium name="Ensembl"/>
        </authorList>
    </citation>
    <scope>IDENTIFICATION</scope>
    <source>
        <strain evidence="1">JP 163 A</strain>
    </source>
</reference>
<dbReference type="Proteomes" id="UP000002852">
    <property type="component" value="Unassembled WGS sequence"/>
</dbReference>
<name>A0A3B5PT50_XIPMA</name>
<accession>A0A3B5PT50</accession>
<dbReference type="InParanoid" id="A0A3B5PT50"/>
<proteinExistence type="predicted"/>
<reference evidence="1" key="3">
    <citation type="submission" date="2025-08" db="UniProtKB">
        <authorList>
            <consortium name="Ensembl"/>
        </authorList>
    </citation>
    <scope>IDENTIFICATION</scope>
    <source>
        <strain evidence="1">JP 163 A</strain>
    </source>
</reference>
<reference evidence="2" key="2">
    <citation type="journal article" date="2013" name="Nat. Genet.">
        <title>The genome of the platyfish, Xiphophorus maculatus, provides insights into evolutionary adaptation and several complex traits.</title>
        <authorList>
            <person name="Schartl M."/>
            <person name="Walter R.B."/>
            <person name="Shen Y."/>
            <person name="Garcia T."/>
            <person name="Catchen J."/>
            <person name="Amores A."/>
            <person name="Braasch I."/>
            <person name="Chalopin D."/>
            <person name="Volff J.N."/>
            <person name="Lesch K.P."/>
            <person name="Bisazza A."/>
            <person name="Minx P."/>
            <person name="Hillier L."/>
            <person name="Wilson R.K."/>
            <person name="Fuerstenberg S."/>
            <person name="Boore J."/>
            <person name="Searle S."/>
            <person name="Postlethwait J.H."/>
            <person name="Warren W.C."/>
        </authorList>
    </citation>
    <scope>NUCLEOTIDE SEQUENCE [LARGE SCALE GENOMIC DNA]</scope>
    <source>
        <strain evidence="2">JP 163 A</strain>
    </source>
</reference>
<evidence type="ECO:0000313" key="2">
    <source>
        <dbReference type="Proteomes" id="UP000002852"/>
    </source>
</evidence>
<reference evidence="2" key="1">
    <citation type="submission" date="2012-01" db="EMBL/GenBank/DDBJ databases">
        <authorList>
            <person name="Walter R."/>
            <person name="Schartl M."/>
            <person name="Warren W."/>
        </authorList>
    </citation>
    <scope>NUCLEOTIDE SEQUENCE [LARGE SCALE GENOMIC DNA]</scope>
    <source>
        <strain evidence="2">JP 163 A</strain>
    </source>
</reference>
<keyword evidence="2" id="KW-1185">Reference proteome</keyword>
<evidence type="ECO:0000313" key="1">
    <source>
        <dbReference type="Ensembl" id="ENSXMAP00000021194.1"/>
    </source>
</evidence>